<dbReference type="AlphaFoldDB" id="A0AA95B4V9"/>
<evidence type="ECO:0000259" key="2">
    <source>
        <dbReference type="Pfam" id="PF13786"/>
    </source>
</evidence>
<comment type="caution">
    <text evidence="3">The sequence shown here is derived from an EMBL/GenBank/DDBJ whole genome shotgun (WGS) entry which is preliminary data.</text>
</comment>
<evidence type="ECO:0000256" key="1">
    <source>
        <dbReference type="SAM" id="Phobius"/>
    </source>
</evidence>
<reference evidence="3 4" key="1">
    <citation type="submission" date="2019-08" db="EMBL/GenBank/DDBJ databases">
        <title>Bacillus genomes from the desert of Cuatro Cienegas, Coahuila.</title>
        <authorList>
            <person name="Olmedo-Alvarez G."/>
        </authorList>
    </citation>
    <scope>NUCLEOTIDE SEQUENCE [LARGE SCALE GENOMIC DNA]</scope>
    <source>
        <strain evidence="3 4">CH88_3T</strain>
    </source>
</reference>
<sequence>MERLSREIGAEFEDIYVPTKELDARVQKALEIGQKRERKKSNRLQLLKVNFAAILVVGIIAVLAQSFWNADENLSGSVAKDSILSNHGDPGINLVAKEGKTTALNLEEKSNGMTIKIKEVYFDESRVAVGYEVEAEEAKKGQVYSTMSFNGKDLGGGTGNWDIAADQTHRGILDFDAEDLADAGTIELNVEFSEFNEKQAEWHFQVKVEKEPGLLVRGLGLEKQDEGSRFRVSLLEETASRLELTTSFYLPDDIRKTITDDMLLEMIVVGEQPDGSFISNRYYRQSGNWGFAERMKVSKSYTSHSEFAPLRKVDSFKVIPYVIDYNKAITEPLKQGAVLSSQNGIIQLVSMTNKENRLLVKLDKGRVPTELIGQNVQIEDKNFNRYKNVFYRDKGNYVELYFDIKGKKEDLNIVYQPVEYFFEDLAIEIE</sequence>
<keyword evidence="1" id="KW-0812">Transmembrane</keyword>
<dbReference type="InterPro" id="IPR025436">
    <property type="entry name" value="DUF4179"/>
</dbReference>
<keyword evidence="1" id="KW-1133">Transmembrane helix</keyword>
<dbReference type="EMBL" id="VTEU01000008">
    <property type="protein sequence ID" value="TYS57374.1"/>
    <property type="molecule type" value="Genomic_DNA"/>
</dbReference>
<feature type="domain" description="DUF4179" evidence="2">
    <location>
        <begin position="46"/>
        <end position="134"/>
    </location>
</feature>
<dbReference type="Proteomes" id="UP000323393">
    <property type="component" value="Unassembled WGS sequence"/>
</dbReference>
<organism evidence="3 4">
    <name type="scientific">Sutcliffiella horikoshii</name>
    <dbReference type="NCBI Taxonomy" id="79883"/>
    <lineage>
        <taxon>Bacteria</taxon>
        <taxon>Bacillati</taxon>
        <taxon>Bacillota</taxon>
        <taxon>Bacilli</taxon>
        <taxon>Bacillales</taxon>
        <taxon>Bacillaceae</taxon>
        <taxon>Sutcliffiella</taxon>
    </lineage>
</organism>
<evidence type="ECO:0000313" key="4">
    <source>
        <dbReference type="Proteomes" id="UP000323393"/>
    </source>
</evidence>
<accession>A0AA95B4V9</accession>
<evidence type="ECO:0000313" key="3">
    <source>
        <dbReference type="EMBL" id="TYS57374.1"/>
    </source>
</evidence>
<dbReference type="Pfam" id="PF13786">
    <property type="entry name" value="DUF4179"/>
    <property type="match status" value="1"/>
</dbReference>
<dbReference type="RefSeq" id="WP_148966733.1">
    <property type="nucleotide sequence ID" value="NZ_VTEU01000008.1"/>
</dbReference>
<dbReference type="Gene3D" id="2.60.40.1630">
    <property type="entry name" value="bacillus anthracis domain"/>
    <property type="match status" value="1"/>
</dbReference>
<keyword evidence="1" id="KW-0472">Membrane</keyword>
<name>A0AA95B4V9_9BACI</name>
<gene>
    <name evidence="3" type="ORF">FZC74_16955</name>
</gene>
<feature type="transmembrane region" description="Helical" evidence="1">
    <location>
        <begin position="46"/>
        <end position="68"/>
    </location>
</feature>
<proteinExistence type="predicted"/>
<protein>
    <submittedName>
        <fullName evidence="3">DUF4179 domain-containing protein</fullName>
    </submittedName>
</protein>